<protein>
    <submittedName>
        <fullName evidence="1">Uncharacterized protein</fullName>
    </submittedName>
</protein>
<dbReference type="AlphaFoldDB" id="A0A6J4MVH6"/>
<accession>A0A6J4MVH6</accession>
<dbReference type="EMBL" id="CADCUH010000193">
    <property type="protein sequence ID" value="CAA9365657.1"/>
    <property type="molecule type" value="Genomic_DNA"/>
</dbReference>
<proteinExistence type="predicted"/>
<sequence>MIFDLSFSVESRYRPFELIATEAGSTARVVGDGLELAPDGPPAPFCAVEASVDVPSGRVLLGLATHGGDHLLGYYDADAGRVGIEHRSGGRTRVLRRRKIGSPRPSRLAFVLCENQVTVLVDAGEGWWPVVTEREKVRARVDLRDAATLERWRYAREARGTSAAAGLADVRWGLFGMTGLRDQHLVQHSDGTPYVEDGRVWFTATCAGLGFFQQAHWAVFSMDLTRPERLQREATLFFRRDGLLLGDHAGQVVRDDEQDRWILATSSWGDFGSTRIHVRHLVTTVDLLHGVHVLDTEPTALPTDHGSWDPALTKIDDRWYVGFVESPSQRPFDFHPALAAAPPGADWDEKLELVGAATDLHQCEGPILAQVQGDWWFLASDGDARSYPVFDLSVRPVGRLDAPYATNIPHPQLVPLDDGGFLVVTFDGTPYAGRVMGYGGHGDVLVLRSRTTDHRSGRTDT</sequence>
<organism evidence="1">
    <name type="scientific">uncultured Nocardioidaceae bacterium</name>
    <dbReference type="NCBI Taxonomy" id="253824"/>
    <lineage>
        <taxon>Bacteria</taxon>
        <taxon>Bacillati</taxon>
        <taxon>Actinomycetota</taxon>
        <taxon>Actinomycetes</taxon>
        <taxon>Propionibacteriales</taxon>
        <taxon>Nocardioidaceae</taxon>
        <taxon>environmental samples</taxon>
    </lineage>
</organism>
<gene>
    <name evidence="1" type="ORF">AVDCRST_MAG36-3054</name>
</gene>
<dbReference type="InterPro" id="IPR023296">
    <property type="entry name" value="Glyco_hydro_beta-prop_sf"/>
</dbReference>
<evidence type="ECO:0000313" key="1">
    <source>
        <dbReference type="EMBL" id="CAA9365657.1"/>
    </source>
</evidence>
<dbReference type="SUPFAM" id="SSF75005">
    <property type="entry name" value="Arabinanase/levansucrase/invertase"/>
    <property type="match status" value="1"/>
</dbReference>
<name>A0A6J4MVH6_9ACTN</name>
<reference evidence="1" key="1">
    <citation type="submission" date="2020-02" db="EMBL/GenBank/DDBJ databases">
        <authorList>
            <person name="Meier V. D."/>
        </authorList>
    </citation>
    <scope>NUCLEOTIDE SEQUENCE</scope>
    <source>
        <strain evidence="1">AVDCRST_MAG36</strain>
    </source>
</reference>